<accession>E7RMR9</accession>
<evidence type="ECO:0000256" key="1">
    <source>
        <dbReference type="ARBA" id="ARBA00000830"/>
    </source>
</evidence>
<reference evidence="5" key="1">
    <citation type="submission" date="2011-01" db="EMBL/GenBank/DDBJ databases">
        <authorList>
            <person name="Muzny D."/>
            <person name="Qin X."/>
            <person name="Buhay C."/>
            <person name="Dugan-Rocha S."/>
            <person name="Ding Y."/>
            <person name="Chen G."/>
            <person name="Hawes A."/>
            <person name="Holder M."/>
            <person name="Jhangiani S."/>
            <person name="Johnson A."/>
            <person name="Khan Z."/>
            <person name="Li Z."/>
            <person name="Liu W."/>
            <person name="Liu X."/>
            <person name="Perez L."/>
            <person name="Shen H."/>
            <person name="Wang Q."/>
            <person name="Watt J."/>
            <person name="Xi L."/>
            <person name="Xin Y."/>
            <person name="Zhou J."/>
            <person name="Deng J."/>
            <person name="Jiang H."/>
            <person name="Liu Y."/>
            <person name="Qu J."/>
            <person name="Song X.-Z."/>
            <person name="Zhang L."/>
            <person name="Villasana D."/>
            <person name="Johnson A."/>
            <person name="Liu J."/>
            <person name="Liyanage D."/>
            <person name="Lorensuhewa L."/>
            <person name="Robinson T."/>
            <person name="Song A."/>
            <person name="Song B.-B."/>
            <person name="Dinh H."/>
            <person name="Thornton R."/>
            <person name="Coyle M."/>
            <person name="Francisco L."/>
            <person name="Jackson L."/>
            <person name="Javaid M."/>
            <person name="Korchina V."/>
            <person name="Kovar C."/>
            <person name="Mata R."/>
            <person name="Mathew T."/>
            <person name="Ngo R."/>
            <person name="Nguyen L."/>
            <person name="Nguyen N."/>
            <person name="Okwuonu G."/>
            <person name="Ongeri F."/>
            <person name="Pham C."/>
            <person name="Simmons D."/>
            <person name="Wilczek-Boney K."/>
            <person name="Hale W."/>
            <person name="Jakkamsetti A."/>
            <person name="Pham P."/>
            <person name="Ruth R."/>
            <person name="San Lucas F."/>
            <person name="Warren J."/>
            <person name="Zhang J."/>
            <person name="Zhao Z."/>
            <person name="Zhou C."/>
            <person name="Zhu D."/>
            <person name="Lee S."/>
            <person name="Bess C."/>
            <person name="Blankenburg K."/>
            <person name="Forbes L."/>
            <person name="Fu Q."/>
            <person name="Gubbala S."/>
            <person name="Hirani K."/>
            <person name="Jayaseelan J.C."/>
            <person name="Lara F."/>
            <person name="Munidasa M."/>
            <person name="Palculict T."/>
            <person name="Patil S."/>
            <person name="Pu L.-L."/>
            <person name="Saada N."/>
            <person name="Tang L."/>
            <person name="Weissenberger G."/>
            <person name="Zhu Y."/>
            <person name="Hemphill L."/>
            <person name="Shang Y."/>
            <person name="Youmans B."/>
            <person name="Ayvaz T."/>
            <person name="Ross M."/>
            <person name="Santibanez J."/>
            <person name="Aqrawi P."/>
            <person name="Gross S."/>
            <person name="Joshi V."/>
            <person name="Fowler G."/>
            <person name="Nazareth L."/>
            <person name="Reid J."/>
            <person name="Worley K."/>
            <person name="Petrosino J."/>
            <person name="Highlander S."/>
            <person name="Gibbs R."/>
        </authorList>
    </citation>
    <scope>NUCLEOTIDE SEQUENCE [LARGE SCALE GENOMIC DNA]</scope>
    <source>
        <strain evidence="5">ATCC 33269</strain>
    </source>
</reference>
<dbReference type="InterPro" id="IPR006439">
    <property type="entry name" value="HAD-SF_hydro_IA"/>
</dbReference>
<evidence type="ECO:0000256" key="4">
    <source>
        <dbReference type="ARBA" id="ARBA00013078"/>
    </source>
</evidence>
<comment type="pathway">
    <text evidence="2">Organic acid metabolism; glycolate biosynthesis; glycolate from 2-phosphoglycolate: step 1/1.</text>
</comment>
<dbReference type="PANTHER" id="PTHR43434">
    <property type="entry name" value="PHOSPHOGLYCOLATE PHOSPHATASE"/>
    <property type="match status" value="1"/>
</dbReference>
<dbReference type="SUPFAM" id="SSF56784">
    <property type="entry name" value="HAD-like"/>
    <property type="match status" value="1"/>
</dbReference>
<dbReference type="SFLD" id="SFLDG01135">
    <property type="entry name" value="C1.5.6:_HAD__Beta-PGM__Phospha"/>
    <property type="match status" value="1"/>
</dbReference>
<dbReference type="Gene3D" id="1.10.150.240">
    <property type="entry name" value="Putative phosphatase, domain 2"/>
    <property type="match status" value="1"/>
</dbReference>
<dbReference type="PANTHER" id="PTHR43434:SF1">
    <property type="entry name" value="PHOSPHOGLYCOLATE PHOSPHATASE"/>
    <property type="match status" value="1"/>
</dbReference>
<proteinExistence type="inferred from homology"/>
<dbReference type="FunFam" id="3.40.50.1000:FF:000022">
    <property type="entry name" value="Phosphoglycolate phosphatase"/>
    <property type="match status" value="1"/>
</dbReference>
<dbReference type="Gene3D" id="3.40.50.1000">
    <property type="entry name" value="HAD superfamily/HAD-like"/>
    <property type="match status" value="1"/>
</dbReference>
<dbReference type="RefSeq" id="WP_004369115.1">
    <property type="nucleotide sequence ID" value="NZ_GL833119.1"/>
</dbReference>
<dbReference type="InterPro" id="IPR041492">
    <property type="entry name" value="HAD_2"/>
</dbReference>
<dbReference type="NCBIfam" id="TIGR01509">
    <property type="entry name" value="HAD-SF-IA-v3"/>
    <property type="match status" value="1"/>
</dbReference>
<dbReference type="Proteomes" id="UP000005580">
    <property type="component" value="Unassembled WGS sequence"/>
</dbReference>
<dbReference type="SFLD" id="SFLDG01129">
    <property type="entry name" value="C1.5:_HAD__Beta-PGM__Phosphata"/>
    <property type="match status" value="1"/>
</dbReference>
<evidence type="ECO:0000313" key="5">
    <source>
        <dbReference type="EMBL" id="EFZ38050.1"/>
    </source>
</evidence>
<dbReference type="STRING" id="28134.SAMN05444288_0447"/>
<dbReference type="SFLD" id="SFLDS00003">
    <property type="entry name" value="Haloacid_Dehalogenase"/>
    <property type="match status" value="1"/>
</dbReference>
<comment type="catalytic activity">
    <reaction evidence="1">
        <text>2-phosphoglycolate + H2O = glycolate + phosphate</text>
        <dbReference type="Rhea" id="RHEA:14369"/>
        <dbReference type="ChEBI" id="CHEBI:15377"/>
        <dbReference type="ChEBI" id="CHEBI:29805"/>
        <dbReference type="ChEBI" id="CHEBI:43474"/>
        <dbReference type="ChEBI" id="CHEBI:58033"/>
        <dbReference type="EC" id="3.1.3.18"/>
    </reaction>
</comment>
<evidence type="ECO:0000256" key="3">
    <source>
        <dbReference type="ARBA" id="ARBA00006171"/>
    </source>
</evidence>
<protein>
    <recommendedName>
        <fullName evidence="4">phosphoglycolate phosphatase</fullName>
        <ecNumber evidence="4">3.1.3.18</ecNumber>
    </recommendedName>
</protein>
<comment type="similarity">
    <text evidence="3">Belongs to the HAD-like hydrolase superfamily. CbbY/CbbZ/Gph/YieH family.</text>
</comment>
<name>E7RMR9_9BACT</name>
<keyword evidence="5" id="KW-0378">Hydrolase</keyword>
<organism evidence="5 6">
    <name type="scientific">Hoylesella oralis ATCC 33269</name>
    <dbReference type="NCBI Taxonomy" id="873533"/>
    <lineage>
        <taxon>Bacteria</taxon>
        <taxon>Pseudomonadati</taxon>
        <taxon>Bacteroidota</taxon>
        <taxon>Bacteroidia</taxon>
        <taxon>Bacteroidales</taxon>
        <taxon>Prevotellaceae</taxon>
        <taxon>Hoylesella</taxon>
    </lineage>
</organism>
<dbReference type="NCBIfam" id="TIGR01549">
    <property type="entry name" value="HAD-SF-IA-v1"/>
    <property type="match status" value="1"/>
</dbReference>
<dbReference type="InterPro" id="IPR023214">
    <property type="entry name" value="HAD_sf"/>
</dbReference>
<sequence>MVTDTKIRLAILDFDGTIADTQTLIVDTMQGVIEELGLEKRTRAQCAAMIGLPLEKTFSTLIPMSDKMNRRCAEAYERIYREKNTLGAVTLFPHVYETLEKLHAHGTVLTIASSRHRWSLIDFVERFGIEKFITYILGADDVTHAKPHPEPVLKTLQELHFTPEEALVVGDTVYDIKMGQGAEVHTCGVTYGNGTRKDMISTRSEYIVDDFDQLLEIIG</sequence>
<comment type="caution">
    <text evidence="5">The sequence shown here is derived from an EMBL/GenBank/DDBJ whole genome shotgun (WGS) entry which is preliminary data.</text>
</comment>
<dbReference type="Pfam" id="PF13419">
    <property type="entry name" value="HAD_2"/>
    <property type="match status" value="1"/>
</dbReference>
<dbReference type="InterPro" id="IPR023198">
    <property type="entry name" value="PGP-like_dom2"/>
</dbReference>
<dbReference type="HOGENOM" id="CLU_045011_19_3_10"/>
<dbReference type="eggNOG" id="COG0546">
    <property type="taxonomic scope" value="Bacteria"/>
</dbReference>
<dbReference type="GO" id="GO:0008967">
    <property type="term" value="F:phosphoglycolate phosphatase activity"/>
    <property type="evidence" value="ECO:0007669"/>
    <property type="project" value="UniProtKB-EC"/>
</dbReference>
<dbReference type="GO" id="GO:0006281">
    <property type="term" value="P:DNA repair"/>
    <property type="evidence" value="ECO:0007669"/>
    <property type="project" value="TreeGrafter"/>
</dbReference>
<dbReference type="InterPro" id="IPR050155">
    <property type="entry name" value="HAD-like_hydrolase_sf"/>
</dbReference>
<keyword evidence="6" id="KW-1185">Reference proteome</keyword>
<gene>
    <name evidence="5" type="ORF">HMPREF0663_10419</name>
</gene>
<evidence type="ECO:0000313" key="6">
    <source>
        <dbReference type="Proteomes" id="UP000005580"/>
    </source>
</evidence>
<dbReference type="EMBL" id="AEPE02000002">
    <property type="protein sequence ID" value="EFZ38050.1"/>
    <property type="molecule type" value="Genomic_DNA"/>
</dbReference>
<evidence type="ECO:0000256" key="2">
    <source>
        <dbReference type="ARBA" id="ARBA00004818"/>
    </source>
</evidence>
<dbReference type="InterPro" id="IPR036412">
    <property type="entry name" value="HAD-like_sf"/>
</dbReference>
<dbReference type="AlphaFoldDB" id="E7RMR9"/>
<dbReference type="EC" id="3.1.3.18" evidence="4"/>